<protein>
    <recommendedName>
        <fullName evidence="4">Outer membrane protein beta-barrel domain-containing protein</fullName>
    </recommendedName>
</protein>
<dbReference type="KEGG" id="copr:Cop2CBH44_14840"/>
<accession>A0A7G1HX97</accession>
<dbReference type="Proteomes" id="UP000594042">
    <property type="component" value="Chromosome"/>
</dbReference>
<evidence type="ECO:0008006" key="4">
    <source>
        <dbReference type="Google" id="ProtNLM"/>
    </source>
</evidence>
<reference evidence="3" key="1">
    <citation type="submission" date="2020-07" db="EMBL/GenBank/DDBJ databases">
        <title>Complete genome sequencing of Coprobacter sp. strain 2CBH44.</title>
        <authorList>
            <person name="Sakamoto M."/>
            <person name="Murakami T."/>
            <person name="Mori H."/>
        </authorList>
    </citation>
    <scope>NUCLEOTIDE SEQUENCE [LARGE SCALE GENOMIC DNA]</scope>
    <source>
        <strain evidence="3">2CBH44</strain>
    </source>
</reference>
<gene>
    <name evidence="2" type="ORF">Cop2CBH44_14840</name>
</gene>
<organism evidence="2 3">
    <name type="scientific">Coprobacter secundus subsp. similis</name>
    <dbReference type="NCBI Taxonomy" id="2751153"/>
    <lineage>
        <taxon>Bacteria</taxon>
        <taxon>Pseudomonadati</taxon>
        <taxon>Bacteroidota</taxon>
        <taxon>Bacteroidia</taxon>
        <taxon>Bacteroidales</taxon>
        <taxon>Barnesiellaceae</taxon>
        <taxon>Coprobacter</taxon>
    </lineage>
</organism>
<feature type="chain" id="PRO_5028971700" description="Outer membrane protein beta-barrel domain-containing protein" evidence="1">
    <location>
        <begin position="21"/>
        <end position="287"/>
    </location>
</feature>
<name>A0A7G1HX97_9BACT</name>
<keyword evidence="1" id="KW-0732">Signal</keyword>
<keyword evidence="3" id="KW-1185">Reference proteome</keyword>
<dbReference type="RefSeq" id="WP_021931056.1">
    <property type="nucleotide sequence ID" value="NZ_AP023322.1"/>
</dbReference>
<evidence type="ECO:0000256" key="1">
    <source>
        <dbReference type="SAM" id="SignalP"/>
    </source>
</evidence>
<dbReference type="AlphaFoldDB" id="A0A7G1HX97"/>
<feature type="signal peptide" evidence="1">
    <location>
        <begin position="1"/>
        <end position="20"/>
    </location>
</feature>
<sequence>MINKHIFTLLFLCYAPIALLAQSEEIKNNTIFTSHTITEDTTSNNIKTLPLGRKTFFTSRAVGRFNRGITNYLFIPKKQWMGGMSASYANFDSKDSRMLLSLLKDFDFYGYTVKINPFIGYFFKDNQCVGAKLGYTRTMGRLGNLNLNIEDLDLSMKDMYLMEDIFSGTIFHRSYVGLDTHMRFAVFNETSLSVGHGSTRFTRGKDGEESRKDTRTTITEVQLGLNPGLSVFIMNNVSTEVSFGVLGLKYRNEKQKTNQEETGSHTSSGANFKINLFNINIGITIHI</sequence>
<proteinExistence type="predicted"/>
<evidence type="ECO:0000313" key="2">
    <source>
        <dbReference type="EMBL" id="BCI63131.1"/>
    </source>
</evidence>
<evidence type="ECO:0000313" key="3">
    <source>
        <dbReference type="Proteomes" id="UP000594042"/>
    </source>
</evidence>
<dbReference type="EMBL" id="AP023322">
    <property type="protein sequence ID" value="BCI63131.1"/>
    <property type="molecule type" value="Genomic_DNA"/>
</dbReference>